<gene>
    <name evidence="1" type="ORF">QUW28_05710</name>
</gene>
<evidence type="ECO:0000313" key="2">
    <source>
        <dbReference type="Proteomes" id="UP001529421"/>
    </source>
</evidence>
<comment type="caution">
    <text evidence="1">The sequence shown here is derived from an EMBL/GenBank/DDBJ whole genome shotgun (WGS) entry which is preliminary data.</text>
</comment>
<dbReference type="Gene3D" id="2.30.30.240">
    <property type="entry name" value="PRC-barrel domain"/>
    <property type="match status" value="1"/>
</dbReference>
<organism evidence="1 2">
    <name type="scientific">Enorma phocaeensis</name>
    <dbReference type="NCBI Taxonomy" id="1871019"/>
    <lineage>
        <taxon>Bacteria</taxon>
        <taxon>Bacillati</taxon>
        <taxon>Actinomycetota</taxon>
        <taxon>Coriobacteriia</taxon>
        <taxon>Coriobacteriales</taxon>
        <taxon>Coriobacteriaceae</taxon>
        <taxon>Enorma</taxon>
    </lineage>
</organism>
<reference evidence="1 2" key="2">
    <citation type="submission" date="2023-06" db="EMBL/GenBank/DDBJ databases">
        <authorList>
            <person name="Zeman M."/>
            <person name="Kubasova T."/>
            <person name="Jahodarova E."/>
            <person name="Nykrynova M."/>
            <person name="Rychlik I."/>
        </authorList>
    </citation>
    <scope>NUCLEOTIDE SEQUENCE [LARGE SCALE GENOMIC DNA]</scope>
    <source>
        <strain evidence="1 2">154_Feed</strain>
    </source>
</reference>
<proteinExistence type="predicted"/>
<dbReference type="RefSeq" id="WP_289545080.1">
    <property type="nucleotide sequence ID" value="NZ_JAUDDZ010000006.1"/>
</dbReference>
<evidence type="ECO:0000313" key="1">
    <source>
        <dbReference type="EMBL" id="MDM8274997.1"/>
    </source>
</evidence>
<name>A0ABT7VAW8_9ACTN</name>
<dbReference type="EMBL" id="JAUDDZ010000006">
    <property type="protein sequence ID" value="MDM8274997.1"/>
    <property type="molecule type" value="Genomic_DNA"/>
</dbReference>
<accession>A0ABT7VAW8</accession>
<dbReference type="SUPFAM" id="SSF50346">
    <property type="entry name" value="PRC-barrel domain"/>
    <property type="match status" value="1"/>
</dbReference>
<protein>
    <submittedName>
        <fullName evidence="1">PRC-barrel domain containing protein</fullName>
    </submittedName>
</protein>
<reference evidence="2" key="1">
    <citation type="submission" date="2023-06" db="EMBL/GenBank/DDBJ databases">
        <title>Identification and characterization of horizontal gene transfer across gut microbiota members of farm animals based on homology search.</title>
        <authorList>
            <person name="Zeman M."/>
            <person name="Kubasova T."/>
            <person name="Jahodarova E."/>
            <person name="Nykrynova M."/>
            <person name="Rychlik I."/>
        </authorList>
    </citation>
    <scope>NUCLEOTIDE SEQUENCE [LARGE SCALE GENOMIC DNA]</scope>
    <source>
        <strain evidence="2">154_Feed</strain>
    </source>
</reference>
<sequence length="253" mass="27119">MRAHDFQGLKVYRAVPKDKQTRKDGTPRDPRKLGRIHFPVFTADGMRMVGFMVTPPDVVGMIKQPDRFVAFDALSVYEGVFVVADDKGSYDKAAAKRLGIDLDACIIWCGMDVVTTSGKKLGYCEDADFNPKTGKVKSFFITAGATATALLGNIEMPASYLRGYREGAMVVADEAASLEVSGGMAAKAAEASVVIGDKVKKGAQKFDEKGSAAVDKGSRALGKQLGKTRGMFSAFKDEFKKAAGPAPKKTSKK</sequence>
<keyword evidence="2" id="KW-1185">Reference proteome</keyword>
<dbReference type="InterPro" id="IPR011033">
    <property type="entry name" value="PRC_barrel-like_sf"/>
</dbReference>
<dbReference type="Proteomes" id="UP001529421">
    <property type="component" value="Unassembled WGS sequence"/>
</dbReference>